<protein>
    <recommendedName>
        <fullName evidence="5">Transmembrane protein</fullName>
    </recommendedName>
</protein>
<feature type="compositionally biased region" description="Basic and acidic residues" evidence="1">
    <location>
        <begin position="255"/>
        <end position="271"/>
    </location>
</feature>
<organism evidence="3 4">
    <name type="scientific">Liparis tanakae</name>
    <name type="common">Tanaka's snailfish</name>
    <dbReference type="NCBI Taxonomy" id="230148"/>
    <lineage>
        <taxon>Eukaryota</taxon>
        <taxon>Metazoa</taxon>
        <taxon>Chordata</taxon>
        <taxon>Craniata</taxon>
        <taxon>Vertebrata</taxon>
        <taxon>Euteleostomi</taxon>
        <taxon>Actinopterygii</taxon>
        <taxon>Neopterygii</taxon>
        <taxon>Teleostei</taxon>
        <taxon>Neoteleostei</taxon>
        <taxon>Acanthomorphata</taxon>
        <taxon>Eupercaria</taxon>
        <taxon>Perciformes</taxon>
        <taxon>Cottioidei</taxon>
        <taxon>Cottales</taxon>
        <taxon>Liparidae</taxon>
        <taxon>Liparis</taxon>
    </lineage>
</organism>
<evidence type="ECO:0000313" key="3">
    <source>
        <dbReference type="EMBL" id="TNN42245.1"/>
    </source>
</evidence>
<accession>A0A4Z2FMX2</accession>
<evidence type="ECO:0000256" key="1">
    <source>
        <dbReference type="SAM" id="MobiDB-lite"/>
    </source>
</evidence>
<keyword evidence="2" id="KW-1133">Transmembrane helix</keyword>
<proteinExistence type="predicted"/>
<evidence type="ECO:0008006" key="5">
    <source>
        <dbReference type="Google" id="ProtNLM"/>
    </source>
</evidence>
<evidence type="ECO:0000313" key="4">
    <source>
        <dbReference type="Proteomes" id="UP000314294"/>
    </source>
</evidence>
<dbReference type="Proteomes" id="UP000314294">
    <property type="component" value="Unassembled WGS sequence"/>
</dbReference>
<evidence type="ECO:0000256" key="2">
    <source>
        <dbReference type="SAM" id="Phobius"/>
    </source>
</evidence>
<sequence length="331" mass="35843">MDASSCRVASKALGLFSRRRTITLTASASDRARLDRPDSSSFSFTSVFSVRHETRRAIQHIALWLEDRGRCLSLNGSRSSLDLDLHLDLDLGGGGAGLFACSQRLLRFATDRLRAVHFRLLGGSCGGGCCGGCCGGGLGGFFILLLSLSDTSRRLSDWRRFLLYLRSGAVGTISSIEITKILFGLCSPFPSYPSSSSSSSSSSAGTLLLLALLLLILLSGLWLGRRQLQVAFLPGHNLIVGGFLHEEPEEEEHEGNDQRRGQDQQPEHQNEPRGQSPLGPLAPRNPAARLAEPPGPGAEDRERTPDKHRAQEAAQTVLEDEAVQNSCDTYD</sequence>
<dbReference type="EMBL" id="SRLO01001050">
    <property type="protein sequence ID" value="TNN42245.1"/>
    <property type="molecule type" value="Genomic_DNA"/>
</dbReference>
<name>A0A4Z2FMX2_9TELE</name>
<keyword evidence="2" id="KW-0472">Membrane</keyword>
<feature type="transmembrane region" description="Helical" evidence="2">
    <location>
        <begin position="203"/>
        <end position="223"/>
    </location>
</feature>
<reference evidence="3 4" key="1">
    <citation type="submission" date="2019-03" db="EMBL/GenBank/DDBJ databases">
        <title>First draft genome of Liparis tanakae, snailfish: a comprehensive survey of snailfish specific genes.</title>
        <authorList>
            <person name="Kim W."/>
            <person name="Song I."/>
            <person name="Jeong J.-H."/>
            <person name="Kim D."/>
            <person name="Kim S."/>
            <person name="Ryu S."/>
            <person name="Song J.Y."/>
            <person name="Lee S.K."/>
        </authorList>
    </citation>
    <scope>NUCLEOTIDE SEQUENCE [LARGE SCALE GENOMIC DNA]</scope>
    <source>
        <tissue evidence="3">Muscle</tissue>
    </source>
</reference>
<feature type="region of interest" description="Disordered" evidence="1">
    <location>
        <begin position="247"/>
        <end position="331"/>
    </location>
</feature>
<feature type="compositionally biased region" description="Low complexity" evidence="1">
    <location>
        <begin position="277"/>
        <end position="292"/>
    </location>
</feature>
<gene>
    <name evidence="3" type="ORF">EYF80_047585</name>
</gene>
<feature type="transmembrane region" description="Helical" evidence="2">
    <location>
        <begin position="120"/>
        <end position="149"/>
    </location>
</feature>
<feature type="transmembrane region" description="Helical" evidence="2">
    <location>
        <begin position="161"/>
        <end position="183"/>
    </location>
</feature>
<keyword evidence="2" id="KW-0812">Transmembrane</keyword>
<comment type="caution">
    <text evidence="3">The sequence shown here is derived from an EMBL/GenBank/DDBJ whole genome shotgun (WGS) entry which is preliminary data.</text>
</comment>
<keyword evidence="4" id="KW-1185">Reference proteome</keyword>
<dbReference type="AlphaFoldDB" id="A0A4Z2FMX2"/>
<feature type="compositionally biased region" description="Basic and acidic residues" evidence="1">
    <location>
        <begin position="298"/>
        <end position="311"/>
    </location>
</feature>